<accession>A0ABD5YPW8</accession>
<protein>
    <submittedName>
        <fullName evidence="1">Uncharacterized protein</fullName>
    </submittedName>
</protein>
<dbReference type="AlphaFoldDB" id="A0ABD5YPW8"/>
<gene>
    <name evidence="1" type="ORF">ACFQL7_17355</name>
</gene>
<sequence>MSQAGGPVWLPAGFRDRGNDARSDWFYWQTPVRGGTGTHDRGGSDATK</sequence>
<reference evidence="1 2" key="1">
    <citation type="journal article" date="2019" name="Int. J. Syst. Evol. Microbiol.">
        <title>The Global Catalogue of Microorganisms (GCM) 10K type strain sequencing project: providing services to taxonomists for standard genome sequencing and annotation.</title>
        <authorList>
            <consortium name="The Broad Institute Genomics Platform"/>
            <consortium name="The Broad Institute Genome Sequencing Center for Infectious Disease"/>
            <person name="Wu L."/>
            <person name="Ma J."/>
        </authorList>
    </citation>
    <scope>NUCLEOTIDE SEQUENCE [LARGE SCALE GENOMIC DNA]</scope>
    <source>
        <strain evidence="1 2">RDMS1</strain>
    </source>
</reference>
<evidence type="ECO:0000313" key="1">
    <source>
        <dbReference type="EMBL" id="MFC7191388.1"/>
    </source>
</evidence>
<dbReference type="GeneID" id="76201120"/>
<name>A0ABD5YPW8_9EURY</name>
<keyword evidence="2" id="KW-1185">Reference proteome</keyword>
<comment type="caution">
    <text evidence="1">The sequence shown here is derived from an EMBL/GenBank/DDBJ whole genome shotgun (WGS) entry which is preliminary data.</text>
</comment>
<dbReference type="Proteomes" id="UP001596417">
    <property type="component" value="Unassembled WGS sequence"/>
</dbReference>
<proteinExistence type="predicted"/>
<dbReference type="EMBL" id="JBHTAX010000001">
    <property type="protein sequence ID" value="MFC7191388.1"/>
    <property type="molecule type" value="Genomic_DNA"/>
</dbReference>
<evidence type="ECO:0000313" key="2">
    <source>
        <dbReference type="Proteomes" id="UP001596417"/>
    </source>
</evidence>
<organism evidence="1 2">
    <name type="scientific">Halocatena marina</name>
    <dbReference type="NCBI Taxonomy" id="2934937"/>
    <lineage>
        <taxon>Archaea</taxon>
        <taxon>Methanobacteriati</taxon>
        <taxon>Methanobacteriota</taxon>
        <taxon>Stenosarchaea group</taxon>
        <taxon>Halobacteria</taxon>
        <taxon>Halobacteriales</taxon>
        <taxon>Natronomonadaceae</taxon>
        <taxon>Halocatena</taxon>
    </lineage>
</organism>
<dbReference type="RefSeq" id="WP_264555658.1">
    <property type="nucleotide sequence ID" value="NZ_CP109979.1"/>
</dbReference>